<dbReference type="PANTHER" id="PTHR13878:SF91">
    <property type="entry name" value="FAD BINDING DOMAIN PROTEIN (AFU_ORTHOLOGUE AFUA_6G12070)-RELATED"/>
    <property type="match status" value="1"/>
</dbReference>
<dbReference type="InterPro" id="IPR016166">
    <property type="entry name" value="FAD-bd_PCMH"/>
</dbReference>
<feature type="domain" description="FAD-binding PCMH-type" evidence="4">
    <location>
        <begin position="189"/>
        <end position="368"/>
    </location>
</feature>
<dbReference type="InterPro" id="IPR012951">
    <property type="entry name" value="BBE"/>
</dbReference>
<dbReference type="PANTHER" id="PTHR13878">
    <property type="entry name" value="GULONOLACTONE OXIDASE"/>
    <property type="match status" value="1"/>
</dbReference>
<gene>
    <name evidence="5" type="ORF">EJ02DRAFT_406479</name>
</gene>
<dbReference type="InterPro" id="IPR016169">
    <property type="entry name" value="FAD-bd_PCMH_sub2"/>
</dbReference>
<sequence length="657" mass="71663">MASLHRVATCLILVLAPVAVFGQSSLYSDIEPATTSVPVASVAGAPLQEAETIQLTDAVVERLATDEATSEYAEYFTFENSDVVSGTDARRAASASCKSFPGDSAWPKAIVWDILNVLLGEALTPTKPIASPCYDTQWGKRSTTECTDIINNFTNPLFHHADSTSNMWPIFQGRTCMPNNDTTGRTCTVGGYPEFAIKVTNVAQVQLVINFVRSTNIRLVIKNTGHCYLGKSTGAGSLSLWMHNLNKIDFLPDYKGPGYSGLALKLAAGVTVREVYEAANRNGVTVLGAVSWSVGYAGGMIIGGGQNPLAGIYGMAADHVVAFQVVTADGRFVTASEVSHPDLFWALRGGGGGTFAVVTSVTVRAHPKLNFVTSKWVLDASNNNFDAFLAGTKKFYDVFLGWADAGIYSFFVMGNAPTPFLSMLFLFVANHTEESYTKVVKPFFDYLDANNMTLTSPHTSLAHNSFYSAYQATWGANSFPIGLENSLPANRIIPRRNFQENNNETFALIKDHVLSGKHLLGYHKAPKKYANTNNAVNPAWRECGMFMVTSSNKALDHSTPEGLAVAKKDLQENILQPWRDITPVSEGGGMYSNEASVMESDWQESFYGGYYPKLIEIRKKWDPKDVFYATTAVGSERWVVQDGEQGVQTQNGRLCRV</sequence>
<dbReference type="SUPFAM" id="SSF56176">
    <property type="entry name" value="FAD-binding/transporter-associated domain-like"/>
    <property type="match status" value="1"/>
</dbReference>
<evidence type="ECO:0000313" key="6">
    <source>
        <dbReference type="Proteomes" id="UP000800038"/>
    </source>
</evidence>
<keyword evidence="2" id="KW-0560">Oxidoreductase</keyword>
<evidence type="ECO:0000259" key="4">
    <source>
        <dbReference type="PROSITE" id="PS51387"/>
    </source>
</evidence>
<dbReference type="InterPro" id="IPR050432">
    <property type="entry name" value="FAD-linked_Oxidoreductases_BP"/>
</dbReference>
<dbReference type="Pfam" id="PF08031">
    <property type="entry name" value="BBE"/>
    <property type="match status" value="1"/>
</dbReference>
<accession>A0A6A5SPH3</accession>
<evidence type="ECO:0000313" key="5">
    <source>
        <dbReference type="EMBL" id="KAF1940496.1"/>
    </source>
</evidence>
<dbReference type="EMBL" id="ML976062">
    <property type="protein sequence ID" value="KAF1940496.1"/>
    <property type="molecule type" value="Genomic_DNA"/>
</dbReference>
<evidence type="ECO:0000256" key="3">
    <source>
        <dbReference type="SAM" id="SignalP"/>
    </source>
</evidence>
<dbReference type="PROSITE" id="PS51387">
    <property type="entry name" value="FAD_PCMH"/>
    <property type="match status" value="1"/>
</dbReference>
<feature type="chain" id="PRO_5025439162" evidence="3">
    <location>
        <begin position="23"/>
        <end position="657"/>
    </location>
</feature>
<dbReference type="InterPro" id="IPR036318">
    <property type="entry name" value="FAD-bd_PCMH-like_sf"/>
</dbReference>
<dbReference type="Gene3D" id="3.30.465.10">
    <property type="match status" value="2"/>
</dbReference>
<comment type="similarity">
    <text evidence="1">Belongs to the oxygen-dependent FAD-linked oxidoreductase family.</text>
</comment>
<reference evidence="5" key="1">
    <citation type="journal article" date="2020" name="Stud. Mycol.">
        <title>101 Dothideomycetes genomes: a test case for predicting lifestyles and emergence of pathogens.</title>
        <authorList>
            <person name="Haridas S."/>
            <person name="Albert R."/>
            <person name="Binder M."/>
            <person name="Bloem J."/>
            <person name="Labutti K."/>
            <person name="Salamov A."/>
            <person name="Andreopoulos B."/>
            <person name="Baker S."/>
            <person name="Barry K."/>
            <person name="Bills G."/>
            <person name="Bluhm B."/>
            <person name="Cannon C."/>
            <person name="Castanera R."/>
            <person name="Culley D."/>
            <person name="Daum C."/>
            <person name="Ezra D."/>
            <person name="Gonzalez J."/>
            <person name="Henrissat B."/>
            <person name="Kuo A."/>
            <person name="Liang C."/>
            <person name="Lipzen A."/>
            <person name="Lutzoni F."/>
            <person name="Magnuson J."/>
            <person name="Mondo S."/>
            <person name="Nolan M."/>
            <person name="Ohm R."/>
            <person name="Pangilinan J."/>
            <person name="Park H.-J."/>
            <person name="Ramirez L."/>
            <person name="Alfaro M."/>
            <person name="Sun H."/>
            <person name="Tritt A."/>
            <person name="Yoshinaga Y."/>
            <person name="Zwiers L.-H."/>
            <person name="Turgeon B."/>
            <person name="Goodwin S."/>
            <person name="Spatafora J."/>
            <person name="Crous P."/>
            <person name="Grigoriev I."/>
        </authorList>
    </citation>
    <scope>NUCLEOTIDE SEQUENCE</scope>
    <source>
        <strain evidence="5">CBS 161.51</strain>
    </source>
</reference>
<dbReference type="GO" id="GO:0071949">
    <property type="term" value="F:FAD binding"/>
    <property type="evidence" value="ECO:0007669"/>
    <property type="project" value="InterPro"/>
</dbReference>
<keyword evidence="6" id="KW-1185">Reference proteome</keyword>
<feature type="signal peptide" evidence="3">
    <location>
        <begin position="1"/>
        <end position="22"/>
    </location>
</feature>
<evidence type="ECO:0000256" key="2">
    <source>
        <dbReference type="ARBA" id="ARBA00023002"/>
    </source>
</evidence>
<dbReference type="Proteomes" id="UP000800038">
    <property type="component" value="Unassembled WGS sequence"/>
</dbReference>
<organism evidence="5 6">
    <name type="scientific">Clathrospora elynae</name>
    <dbReference type="NCBI Taxonomy" id="706981"/>
    <lineage>
        <taxon>Eukaryota</taxon>
        <taxon>Fungi</taxon>
        <taxon>Dikarya</taxon>
        <taxon>Ascomycota</taxon>
        <taxon>Pezizomycotina</taxon>
        <taxon>Dothideomycetes</taxon>
        <taxon>Pleosporomycetidae</taxon>
        <taxon>Pleosporales</taxon>
        <taxon>Diademaceae</taxon>
        <taxon>Clathrospora</taxon>
    </lineage>
</organism>
<evidence type="ECO:0000256" key="1">
    <source>
        <dbReference type="ARBA" id="ARBA00005466"/>
    </source>
</evidence>
<protein>
    <submittedName>
        <fullName evidence="5">FAD-binding domain-containing protein</fullName>
    </submittedName>
</protein>
<dbReference type="AlphaFoldDB" id="A0A6A5SPH3"/>
<dbReference type="InterPro" id="IPR006094">
    <property type="entry name" value="Oxid_FAD_bind_N"/>
</dbReference>
<name>A0A6A5SPH3_9PLEO</name>
<dbReference type="GO" id="GO:0016491">
    <property type="term" value="F:oxidoreductase activity"/>
    <property type="evidence" value="ECO:0007669"/>
    <property type="project" value="UniProtKB-KW"/>
</dbReference>
<proteinExistence type="inferred from homology"/>
<dbReference type="OrthoDB" id="9983560at2759"/>
<keyword evidence="3" id="KW-0732">Signal</keyword>
<dbReference type="Pfam" id="PF01565">
    <property type="entry name" value="FAD_binding_4"/>
    <property type="match status" value="1"/>
</dbReference>